<keyword evidence="3" id="KW-0732">Signal</keyword>
<feature type="compositionally biased region" description="Basic and acidic residues" evidence="2">
    <location>
        <begin position="1260"/>
        <end position="1277"/>
    </location>
</feature>
<dbReference type="Proteomes" id="UP001158576">
    <property type="component" value="Chromosome PAR"/>
</dbReference>
<dbReference type="InterPro" id="IPR055436">
    <property type="entry name" value="Ig_TMEM131L_4"/>
</dbReference>
<proteinExistence type="predicted"/>
<feature type="chain" id="PRO_5045275404" evidence="3">
    <location>
        <begin position="19"/>
        <end position="1648"/>
    </location>
</feature>
<dbReference type="PANTHER" id="PTHR22050:SF0">
    <property type="entry name" value="TRANSMEMBRANE PROTEIN 131 HOMOLOG"/>
    <property type="match status" value="1"/>
</dbReference>
<feature type="compositionally biased region" description="Polar residues" evidence="2">
    <location>
        <begin position="1608"/>
        <end position="1619"/>
    </location>
</feature>
<feature type="domain" description="Transmembrane protein 131-like N-terminal" evidence="4">
    <location>
        <begin position="102"/>
        <end position="185"/>
    </location>
</feature>
<evidence type="ECO:0000259" key="6">
    <source>
        <dbReference type="Pfam" id="PF24499"/>
    </source>
</evidence>
<feature type="compositionally biased region" description="Basic and acidic residues" evidence="2">
    <location>
        <begin position="1517"/>
        <end position="1536"/>
    </location>
</feature>
<feature type="compositionally biased region" description="Basic and acidic residues" evidence="2">
    <location>
        <begin position="1320"/>
        <end position="1341"/>
    </location>
</feature>
<feature type="compositionally biased region" description="Basic and acidic residues" evidence="2">
    <location>
        <begin position="1420"/>
        <end position="1429"/>
    </location>
</feature>
<dbReference type="Gene3D" id="2.60.40.10">
    <property type="entry name" value="Immunoglobulins"/>
    <property type="match status" value="1"/>
</dbReference>
<feature type="compositionally biased region" description="Basic residues" evidence="2">
    <location>
        <begin position="1344"/>
        <end position="1365"/>
    </location>
</feature>
<feature type="domain" description="TMEM131L fourth Ig-like" evidence="6">
    <location>
        <begin position="882"/>
        <end position="996"/>
    </location>
</feature>
<accession>A0ABN7S474</accession>
<evidence type="ECO:0000256" key="3">
    <source>
        <dbReference type="SAM" id="SignalP"/>
    </source>
</evidence>
<evidence type="ECO:0000259" key="4">
    <source>
        <dbReference type="Pfam" id="PF12371"/>
    </source>
</evidence>
<feature type="domain" description="TMEM131 second Ig-like" evidence="5">
    <location>
        <begin position="204"/>
        <end position="292"/>
    </location>
</feature>
<evidence type="ECO:0000313" key="7">
    <source>
        <dbReference type="EMBL" id="CAG5090186.1"/>
    </source>
</evidence>
<sequence>MANTAMISILLLLSLANGHNIGQNYDEVQVHYSKFPLTPNTPPPEQRYVAFDNPPHEQRIISPNIGHYVSNNQFMEQGAIPIPKNMPYIKQSEKVPYKGMWVRFDPPFLDFGNTHLGLEVKKEVRIINMHDDEVVDISSIDSPNKYFSIVPPKQRKLQPHEAVTFEVIFLPRKIGNVEQTLFINTGTSKLTLPYPLFGVATSNPYRLPTFLNTKIPLGERQSYKLSLYNPEECPLQVTELYSSSPRVQILLNKSGARVKKKELTVFPNEEKHIATAVFIEKNYTGLQSAFVRFTVNRTMPCEKKPPLKLIFPFDVEVSNVPAVYPKEWMLDFGIVHESMKSVKKPIIIRNVGINDSVTFDWIRQLPVVQKSIKLNMKNSMKIPDAGQEALLGNATFLYDEAFATGKSFFSGLLRLHWRPNMIYRDLEIPWQARILRGELELEQSQLKFLLSEIRETQEKVRKITIKNTMDEPIFISKIDVDYDRDDPDRENAFKIRYLQDSRILKSGEESEFFEIELAHCKWNETIKQIDCPEDRTIETQINIHTNASVFNYDLLFYYGLVNYQVSIPDPSINSNSSKIEFGLTATGDQKCQVIMLSNKNPIDIALERYQIENLPNYGITHNMWPMTSLEFGRRDVSHRKMPSEFPLTLKKKSTSIFEFCLGVAEQRRIEGTLAIVSHFQVIRIPFEGKWYDGSMKIMDSPVKLPQSFPGKKVSAEISMFSTFQRDLHPSSVIPNEIGIVRFIPNNKVVHAMTKTTVGKLEFDGRQYCKGEYFAKCECMGSLRPDNKCGKAWLSSLDRPHQSAKNDAELYDRFRAHFKKQESETRTSLTIMTQENVLYDFDFKPDFTWPRLAQVVTKETFLQHPIVFAQTAVTIPHRLQAQRVIKIKNPSDDYIMFQPVLLGDIQQNYRIEKALKDDYPYLHPKNDFNYSPDFAIVRKNVSTKNGEYQLPRPVIPPQSEETIVLTFIPNRVGMHEAVLLLRNNLTVLEPIRLMGKGVKEEIKLKDGNSYFTMLFRDDDLKDCYFTKPGELPFKKGSKTTLILENFSVIPSNIVQVRINGEYCASDGWEVQDCSKVTGKLSDGHMPVGDKEPAYKEIKLKYRPDFSMLETQAIMDITTEFGGKFVFMLQSRVPKDHIQACRASIPRPPWEASCRKIIVAMMWLLLFGIIIMGYIEANCVTHDYFEKFGKVATIPASVIDPLMRKMYSHLKRKRPEAKVAPIQNHNYPSINKLLDTSQFKPVSNDEIQRMLKEGEALAAKEAKREEELLEKKKPKKENDPPSSRPARYSSVEEIPAETHEEEEPEESLPEWADESTTISDQSKYESDFKDLSKRAQQLEKEMAPKTPKKTQVRKRVKTPRDKRKKTSRSSSLSSSASSVQPTPRAKAKPTKAAPVEDIPISDSTDSSSGHEGALLPPTKAFLTRDHIRSVKLESTVSLPQLKRSETPPKPDSDDEKESFDPFGLNTIGQNVEREIQRQENISATRPRVFDPAPGRNPRPGTSFYQQPFNSYDPYQPRYGELRYRPENYRPDDYHERPWPTENRAPFRTDIFGQSQSFRESQPAQNTGFLQSNSPPVSAFESLTNRSSTLPPPGFGSKTTSSPADIRSVFGNEQSSLFTGEMTSEERKKQDERIREAGERYSTKIRGIWDN</sequence>
<keyword evidence="8" id="KW-1185">Reference proteome</keyword>
<evidence type="ECO:0000313" key="8">
    <source>
        <dbReference type="Proteomes" id="UP001158576"/>
    </source>
</evidence>
<organism evidence="7 8">
    <name type="scientific">Oikopleura dioica</name>
    <name type="common">Tunicate</name>
    <dbReference type="NCBI Taxonomy" id="34765"/>
    <lineage>
        <taxon>Eukaryota</taxon>
        <taxon>Metazoa</taxon>
        <taxon>Chordata</taxon>
        <taxon>Tunicata</taxon>
        <taxon>Appendicularia</taxon>
        <taxon>Copelata</taxon>
        <taxon>Oikopleuridae</taxon>
        <taxon>Oikopleura</taxon>
    </lineage>
</organism>
<feature type="signal peptide" evidence="3">
    <location>
        <begin position="1"/>
        <end position="18"/>
    </location>
</feature>
<dbReference type="InterPro" id="IPR056311">
    <property type="entry name" value="TMEM131_Ig_2"/>
</dbReference>
<feature type="compositionally biased region" description="Acidic residues" evidence="2">
    <location>
        <begin position="1297"/>
        <end position="1311"/>
    </location>
</feature>
<gene>
    <name evidence="7" type="ORF">OKIOD_LOCUS4052</name>
</gene>
<name>A0ABN7S474_OIKDI</name>
<feature type="compositionally biased region" description="Low complexity" evidence="2">
    <location>
        <begin position="1366"/>
        <end position="1382"/>
    </location>
</feature>
<keyword evidence="1" id="KW-0175">Coiled coil</keyword>
<protein>
    <submittedName>
        <fullName evidence="7">Oidioi.mRNA.OKI2018_I69.PAR.g12494.t1.cds</fullName>
    </submittedName>
</protein>
<dbReference type="Pfam" id="PF24499">
    <property type="entry name" value="Ig_TMEM131L_4"/>
    <property type="match status" value="1"/>
</dbReference>
<dbReference type="EMBL" id="OU015568">
    <property type="protein sequence ID" value="CAG5090186.1"/>
    <property type="molecule type" value="Genomic_DNA"/>
</dbReference>
<feature type="compositionally biased region" description="Polar residues" evidence="2">
    <location>
        <begin position="1549"/>
        <end position="1586"/>
    </location>
</feature>
<feature type="compositionally biased region" description="Basic and acidic residues" evidence="2">
    <location>
        <begin position="1440"/>
        <end position="1449"/>
    </location>
</feature>
<evidence type="ECO:0000259" key="5">
    <source>
        <dbReference type="Pfam" id="PF24495"/>
    </source>
</evidence>
<dbReference type="Pfam" id="PF12371">
    <property type="entry name" value="TMEM131_like_N"/>
    <property type="match status" value="1"/>
</dbReference>
<evidence type="ECO:0000256" key="2">
    <source>
        <dbReference type="SAM" id="MobiDB-lite"/>
    </source>
</evidence>
<dbReference type="Pfam" id="PF24495">
    <property type="entry name" value="Ig_TMEM131_2"/>
    <property type="match status" value="1"/>
</dbReference>
<dbReference type="InterPro" id="IPR022113">
    <property type="entry name" value="TMEM131L_N"/>
</dbReference>
<dbReference type="PANTHER" id="PTHR22050">
    <property type="entry name" value="RW1 PROTEIN HOMOLOG"/>
    <property type="match status" value="1"/>
</dbReference>
<reference evidence="7 8" key="1">
    <citation type="submission" date="2021-04" db="EMBL/GenBank/DDBJ databases">
        <authorList>
            <person name="Bliznina A."/>
        </authorList>
    </citation>
    <scope>NUCLEOTIDE SEQUENCE [LARGE SCALE GENOMIC DNA]</scope>
</reference>
<feature type="region of interest" description="Disordered" evidence="2">
    <location>
        <begin position="1260"/>
        <end position="1648"/>
    </location>
</feature>
<feature type="coiled-coil region" evidence="1">
    <location>
        <begin position="439"/>
        <end position="466"/>
    </location>
</feature>
<evidence type="ECO:0000256" key="1">
    <source>
        <dbReference type="SAM" id="Coils"/>
    </source>
</evidence>
<feature type="compositionally biased region" description="Basic and acidic residues" evidence="2">
    <location>
        <begin position="1621"/>
        <end position="1648"/>
    </location>
</feature>
<dbReference type="InterPro" id="IPR013783">
    <property type="entry name" value="Ig-like_fold"/>
</dbReference>
<dbReference type="InterPro" id="IPR039877">
    <property type="entry name" value="TMEM131-like"/>
</dbReference>